<evidence type="ECO:0000313" key="13">
    <source>
        <dbReference type="EMBL" id="KAE8153075.1"/>
    </source>
</evidence>
<dbReference type="SUPFAM" id="SSF53474">
    <property type="entry name" value="alpha/beta-Hydrolases"/>
    <property type="match status" value="1"/>
</dbReference>
<evidence type="ECO:0000256" key="10">
    <source>
        <dbReference type="PIRSR" id="PIRSR611150-1"/>
    </source>
</evidence>
<evidence type="ECO:0000256" key="12">
    <source>
        <dbReference type="RuleBase" id="RU361263"/>
    </source>
</evidence>
<keyword evidence="7 12" id="KW-0378">Hydrolase</keyword>
<feature type="active site" description="Nucleophile" evidence="10">
    <location>
        <position position="129"/>
    </location>
</feature>
<dbReference type="FunFam" id="3.40.50.1820:FF:000235">
    <property type="entry name" value="Cutinase 1"/>
    <property type="match status" value="1"/>
</dbReference>
<sequence length="216" mass="22541">MMNFRALILALAAAATAVATPVDLAERQLSSGNELRNGPCKPITFIFARASTEPGLLGISTGPAVCRKLKSGADDDVACQGVGPLYTADLPSNALAEGTSQIAIREAVGLFEQAASDCPDTQIVAGGYSQGTAVMNGAIKRLSADVQDKIKGVVLFGYTRNKQENGQIANFPADKVKVYCAVGDLVCQGTLIVAPPHFSYADDTTDATEYLLGKLN</sequence>
<dbReference type="InterPro" id="IPR029058">
    <property type="entry name" value="AB_hydrolase_fold"/>
</dbReference>
<dbReference type="AlphaFoldDB" id="A0A5N6U376"/>
<comment type="similarity">
    <text evidence="2 12">Belongs to the cutinase family.</text>
</comment>
<dbReference type="OrthoDB" id="3225429at2759"/>
<keyword evidence="5 12" id="KW-0964">Secreted</keyword>
<gene>
    <name evidence="13" type="ORF">BDV25DRAFT_45229</name>
</gene>
<reference evidence="13 14" key="1">
    <citation type="submission" date="2019-04" db="EMBL/GenBank/DDBJ databases">
        <title>Friends and foes A comparative genomics study of 23 Aspergillus species from section Flavi.</title>
        <authorList>
            <consortium name="DOE Joint Genome Institute"/>
            <person name="Kjaerbolling I."/>
            <person name="Vesth T."/>
            <person name="Frisvad J.C."/>
            <person name="Nybo J.L."/>
            <person name="Theobald S."/>
            <person name="Kildgaard S."/>
            <person name="Isbrandt T."/>
            <person name="Kuo A."/>
            <person name="Sato A."/>
            <person name="Lyhne E.K."/>
            <person name="Kogle M.E."/>
            <person name="Wiebenga A."/>
            <person name="Kun R.S."/>
            <person name="Lubbers R.J."/>
            <person name="Makela M.R."/>
            <person name="Barry K."/>
            <person name="Chovatia M."/>
            <person name="Clum A."/>
            <person name="Daum C."/>
            <person name="Haridas S."/>
            <person name="He G."/>
            <person name="LaButti K."/>
            <person name="Lipzen A."/>
            <person name="Mondo S."/>
            <person name="Riley R."/>
            <person name="Salamov A."/>
            <person name="Simmons B.A."/>
            <person name="Magnuson J.K."/>
            <person name="Henrissat B."/>
            <person name="Mortensen U.H."/>
            <person name="Larsen T.O."/>
            <person name="Devries R.P."/>
            <person name="Grigoriev I.V."/>
            <person name="Machida M."/>
            <person name="Baker S.E."/>
            <person name="Andersen M.R."/>
        </authorList>
    </citation>
    <scope>NUCLEOTIDE SEQUENCE [LARGE SCALE GENOMIC DNA]</scope>
    <source>
        <strain evidence="13 14">IBT 18842</strain>
    </source>
</reference>
<evidence type="ECO:0000256" key="11">
    <source>
        <dbReference type="PIRSR" id="PIRSR611150-2"/>
    </source>
</evidence>
<dbReference type="SMART" id="SM01110">
    <property type="entry name" value="Cutinase"/>
    <property type="match status" value="1"/>
</dbReference>
<organism evidence="13 14">
    <name type="scientific">Aspergillus avenaceus</name>
    <dbReference type="NCBI Taxonomy" id="36643"/>
    <lineage>
        <taxon>Eukaryota</taxon>
        <taxon>Fungi</taxon>
        <taxon>Dikarya</taxon>
        <taxon>Ascomycota</taxon>
        <taxon>Pezizomycotina</taxon>
        <taxon>Eurotiomycetes</taxon>
        <taxon>Eurotiomycetidae</taxon>
        <taxon>Eurotiales</taxon>
        <taxon>Aspergillaceae</taxon>
        <taxon>Aspergillus</taxon>
        <taxon>Aspergillus subgen. Circumdati</taxon>
    </lineage>
</organism>
<dbReference type="PANTHER" id="PTHR48250">
    <property type="entry name" value="CUTINASE 2-RELATED"/>
    <property type="match status" value="1"/>
</dbReference>
<dbReference type="PRINTS" id="PR00129">
    <property type="entry name" value="CUTINASE"/>
</dbReference>
<feature type="active site" evidence="10">
    <location>
        <position position="184"/>
    </location>
</feature>
<evidence type="ECO:0000313" key="14">
    <source>
        <dbReference type="Proteomes" id="UP000325780"/>
    </source>
</evidence>
<dbReference type="InterPro" id="IPR000675">
    <property type="entry name" value="Cutinase/axe"/>
</dbReference>
<dbReference type="InterPro" id="IPR043580">
    <property type="entry name" value="CUTINASE_1"/>
</dbReference>
<comment type="catalytic activity">
    <reaction evidence="9 12">
        <text>cutin + H2O = cutin monomers.</text>
        <dbReference type="EC" id="3.1.1.74"/>
    </reaction>
</comment>
<evidence type="ECO:0000256" key="7">
    <source>
        <dbReference type="ARBA" id="ARBA00022801"/>
    </source>
</evidence>
<keyword evidence="14" id="KW-1185">Reference proteome</keyword>
<feature type="disulfide bond" evidence="11">
    <location>
        <begin position="40"/>
        <end position="118"/>
    </location>
</feature>
<dbReference type="GO" id="GO:0016052">
    <property type="term" value="P:carbohydrate catabolic process"/>
    <property type="evidence" value="ECO:0007669"/>
    <property type="project" value="TreeGrafter"/>
</dbReference>
<dbReference type="PROSITE" id="PS00155">
    <property type="entry name" value="CUTINASE_1"/>
    <property type="match status" value="1"/>
</dbReference>
<dbReference type="GO" id="GO:0050525">
    <property type="term" value="F:cutinase activity"/>
    <property type="evidence" value="ECO:0007669"/>
    <property type="project" value="UniProtKB-UniRule"/>
</dbReference>
<name>A0A5N6U376_ASPAV</name>
<evidence type="ECO:0000256" key="8">
    <source>
        <dbReference type="ARBA" id="ARBA00023157"/>
    </source>
</evidence>
<accession>A0A5N6U376</accession>
<keyword evidence="8 11" id="KW-1015">Disulfide bond</keyword>
<dbReference type="EC" id="3.1.1.74" evidence="3 12"/>
<dbReference type="Pfam" id="PF01083">
    <property type="entry name" value="Cutinase"/>
    <property type="match status" value="1"/>
</dbReference>
<keyword evidence="4 12" id="KW-0719">Serine esterase</keyword>
<dbReference type="Gene3D" id="3.40.50.1820">
    <property type="entry name" value="alpha/beta hydrolase"/>
    <property type="match status" value="1"/>
</dbReference>
<dbReference type="InterPro" id="IPR043579">
    <property type="entry name" value="CUTINASE_2"/>
</dbReference>
<protein>
    <recommendedName>
        <fullName evidence="3 12">Cutinase</fullName>
        <ecNumber evidence="3 12">3.1.1.74</ecNumber>
    </recommendedName>
</protein>
<keyword evidence="6 12" id="KW-0732">Signal</keyword>
<dbReference type="EMBL" id="ML742044">
    <property type="protein sequence ID" value="KAE8153075.1"/>
    <property type="molecule type" value="Genomic_DNA"/>
</dbReference>
<proteinExistence type="inferred from homology"/>
<feature type="signal peptide" evidence="12">
    <location>
        <begin position="1"/>
        <end position="19"/>
    </location>
</feature>
<evidence type="ECO:0000256" key="1">
    <source>
        <dbReference type="ARBA" id="ARBA00004613"/>
    </source>
</evidence>
<comment type="function">
    <text evidence="12">Catalyzes the hydrolysis of complex carboxylic polyesters found in the cell wall of plants. Degrades cutin, a macromolecule that forms the structure of the plant cuticle.</text>
</comment>
<feature type="disulfide bond" evidence="11">
    <location>
        <begin position="180"/>
        <end position="187"/>
    </location>
</feature>
<dbReference type="PANTHER" id="PTHR48250:SF3">
    <property type="entry name" value="CUTINASE 1-RELATED"/>
    <property type="match status" value="1"/>
</dbReference>
<feature type="active site" description="Proton donor/acceptor" evidence="10">
    <location>
        <position position="197"/>
    </location>
</feature>
<dbReference type="GO" id="GO:0005576">
    <property type="term" value="C:extracellular region"/>
    <property type="evidence" value="ECO:0007669"/>
    <property type="project" value="UniProtKB-SubCell"/>
</dbReference>
<evidence type="ECO:0000256" key="5">
    <source>
        <dbReference type="ARBA" id="ARBA00022525"/>
    </source>
</evidence>
<evidence type="ECO:0000256" key="2">
    <source>
        <dbReference type="ARBA" id="ARBA00007534"/>
    </source>
</evidence>
<dbReference type="PROSITE" id="PS00931">
    <property type="entry name" value="CUTINASE_2"/>
    <property type="match status" value="1"/>
</dbReference>
<dbReference type="Proteomes" id="UP000325780">
    <property type="component" value="Unassembled WGS sequence"/>
</dbReference>
<evidence type="ECO:0000256" key="3">
    <source>
        <dbReference type="ARBA" id="ARBA00013095"/>
    </source>
</evidence>
<comment type="subcellular location">
    <subcellularLocation>
        <location evidence="1 12">Secreted</location>
    </subcellularLocation>
</comment>
<feature type="chain" id="PRO_5031592114" description="Cutinase" evidence="12">
    <location>
        <begin position="20"/>
        <end position="216"/>
    </location>
</feature>
<evidence type="ECO:0000256" key="6">
    <source>
        <dbReference type="ARBA" id="ARBA00022729"/>
    </source>
</evidence>
<dbReference type="InterPro" id="IPR011150">
    <property type="entry name" value="Cutinase_monf"/>
</dbReference>
<evidence type="ECO:0000256" key="9">
    <source>
        <dbReference type="ARBA" id="ARBA00034045"/>
    </source>
</evidence>
<evidence type="ECO:0000256" key="4">
    <source>
        <dbReference type="ARBA" id="ARBA00022487"/>
    </source>
</evidence>